<comment type="caution">
    <text evidence="2">The sequence shown here is derived from an EMBL/GenBank/DDBJ whole genome shotgun (WGS) entry which is preliminary data.</text>
</comment>
<evidence type="ECO:0000313" key="3">
    <source>
        <dbReference type="Proteomes" id="UP000472580"/>
    </source>
</evidence>
<dbReference type="EMBL" id="WSRP01000016">
    <property type="protein sequence ID" value="MVX56833.1"/>
    <property type="molecule type" value="Genomic_DNA"/>
</dbReference>
<dbReference type="Proteomes" id="UP000472580">
    <property type="component" value="Unassembled WGS sequence"/>
</dbReference>
<evidence type="ECO:0000256" key="1">
    <source>
        <dbReference type="SAM" id="Coils"/>
    </source>
</evidence>
<accession>A0A6L6YJD8</accession>
<feature type="coiled-coil region" evidence="1">
    <location>
        <begin position="161"/>
        <end position="190"/>
    </location>
</feature>
<reference evidence="2 3" key="1">
    <citation type="submission" date="2019-12" db="EMBL/GenBank/DDBJ databases">
        <title>Microbes associate with the intestines of laboratory mice.</title>
        <authorList>
            <person name="Navarre W."/>
            <person name="Wong E."/>
        </authorList>
    </citation>
    <scope>NUCLEOTIDE SEQUENCE [LARGE SCALE GENOMIC DNA]</scope>
    <source>
        <strain evidence="2 3">NM82_D38</strain>
    </source>
</reference>
<sequence>MQIKEQNLYQAIENCLLLSDSKSRIVTVPTIKNLQLVFAKATQKRTVTVMAYYTRNFKIGNVKRSAWVRIGDISSDKLEHLKDAEWKISSKNPVSLDDVKNIISKLNQLSSSEMQKLVSIRKHGDIAEDLLDRVKTTSTLSVQVAGASKIQKITPTKEITLKSLRDELELVDLKIRRIELMQKIRSLENN</sequence>
<protein>
    <submittedName>
        <fullName evidence="2">Uncharacterized protein</fullName>
    </submittedName>
</protein>
<dbReference type="AlphaFoldDB" id="A0A6L6YJD8"/>
<organism evidence="2 3">
    <name type="scientific">Parasutterella muris</name>
    <dbReference type="NCBI Taxonomy" id="2565572"/>
    <lineage>
        <taxon>Bacteria</taxon>
        <taxon>Pseudomonadati</taxon>
        <taxon>Pseudomonadota</taxon>
        <taxon>Betaproteobacteria</taxon>
        <taxon>Burkholderiales</taxon>
        <taxon>Sutterellaceae</taxon>
        <taxon>Parasutterella</taxon>
    </lineage>
</organism>
<keyword evidence="3" id="KW-1185">Reference proteome</keyword>
<dbReference type="RefSeq" id="WP_160335264.1">
    <property type="nucleotide sequence ID" value="NZ_WSRP01000016.1"/>
</dbReference>
<gene>
    <name evidence="2" type="ORF">E5987_06365</name>
</gene>
<proteinExistence type="predicted"/>
<name>A0A6L6YJD8_9BURK</name>
<evidence type="ECO:0000313" key="2">
    <source>
        <dbReference type="EMBL" id="MVX56833.1"/>
    </source>
</evidence>
<keyword evidence="1" id="KW-0175">Coiled coil</keyword>